<keyword evidence="3" id="KW-1185">Reference proteome</keyword>
<accession>A0A4S2N1T9</accession>
<feature type="region of interest" description="Disordered" evidence="1">
    <location>
        <begin position="42"/>
        <end position="239"/>
    </location>
</feature>
<dbReference type="Pfam" id="PF11595">
    <property type="entry name" value="DUF3245"/>
    <property type="match status" value="1"/>
</dbReference>
<feature type="compositionally biased region" description="Low complexity" evidence="1">
    <location>
        <begin position="8"/>
        <end position="19"/>
    </location>
</feature>
<organism evidence="2 3">
    <name type="scientific">Ascodesmis nigricans</name>
    <dbReference type="NCBI Taxonomy" id="341454"/>
    <lineage>
        <taxon>Eukaryota</taxon>
        <taxon>Fungi</taxon>
        <taxon>Dikarya</taxon>
        <taxon>Ascomycota</taxon>
        <taxon>Pezizomycotina</taxon>
        <taxon>Pezizomycetes</taxon>
        <taxon>Pezizales</taxon>
        <taxon>Ascodesmidaceae</taxon>
        <taxon>Ascodesmis</taxon>
    </lineage>
</organism>
<evidence type="ECO:0000313" key="3">
    <source>
        <dbReference type="Proteomes" id="UP000298138"/>
    </source>
</evidence>
<evidence type="ECO:0000313" key="2">
    <source>
        <dbReference type="EMBL" id="TGZ83051.1"/>
    </source>
</evidence>
<feature type="compositionally biased region" description="Basic residues" evidence="1">
    <location>
        <begin position="212"/>
        <end position="223"/>
    </location>
</feature>
<feature type="compositionally biased region" description="Polar residues" evidence="1">
    <location>
        <begin position="193"/>
        <end position="208"/>
    </location>
</feature>
<protein>
    <submittedName>
        <fullName evidence="2">Uncharacterized protein</fullName>
    </submittedName>
</protein>
<reference evidence="2 3" key="1">
    <citation type="submission" date="2019-04" db="EMBL/GenBank/DDBJ databases">
        <title>Comparative genomics and transcriptomics to analyze fruiting body development in filamentous ascomycetes.</title>
        <authorList>
            <consortium name="DOE Joint Genome Institute"/>
            <person name="Lutkenhaus R."/>
            <person name="Traeger S."/>
            <person name="Breuer J."/>
            <person name="Kuo A."/>
            <person name="Lipzen A."/>
            <person name="Pangilinan J."/>
            <person name="Dilworth D."/>
            <person name="Sandor L."/>
            <person name="Poggeler S."/>
            <person name="Barry K."/>
            <person name="Grigoriev I.V."/>
            <person name="Nowrousian M."/>
        </authorList>
    </citation>
    <scope>NUCLEOTIDE SEQUENCE [LARGE SCALE GENOMIC DNA]</scope>
    <source>
        <strain evidence="2 3">CBS 389.68</strain>
    </source>
</reference>
<feature type="compositionally biased region" description="Low complexity" evidence="1">
    <location>
        <begin position="57"/>
        <end position="71"/>
    </location>
</feature>
<dbReference type="Proteomes" id="UP000298138">
    <property type="component" value="Unassembled WGS sequence"/>
</dbReference>
<feature type="region of interest" description="Disordered" evidence="1">
    <location>
        <begin position="1"/>
        <end position="22"/>
    </location>
</feature>
<dbReference type="EMBL" id="ML220114">
    <property type="protein sequence ID" value="TGZ83051.1"/>
    <property type="molecule type" value="Genomic_DNA"/>
</dbReference>
<gene>
    <name evidence="2" type="ORF">EX30DRAFT_370086</name>
</gene>
<evidence type="ECO:0000256" key="1">
    <source>
        <dbReference type="SAM" id="MobiDB-lite"/>
    </source>
</evidence>
<dbReference type="OrthoDB" id="3438340at2759"/>
<proteinExistence type="predicted"/>
<feature type="compositionally biased region" description="Basic and acidic residues" evidence="1">
    <location>
        <begin position="224"/>
        <end position="239"/>
    </location>
</feature>
<feature type="compositionally biased region" description="Basic and acidic residues" evidence="1">
    <location>
        <begin position="113"/>
        <end position="122"/>
    </location>
</feature>
<name>A0A4S2N1T9_9PEZI</name>
<dbReference type="AlphaFoldDB" id="A0A4S2N1T9"/>
<dbReference type="InParanoid" id="A0A4S2N1T9"/>
<dbReference type="InterPro" id="IPR021641">
    <property type="entry name" value="DUF3245"/>
</dbReference>
<sequence>MASTIGKPTSSSSTATPSTDVLQSRINQSLSAARNLVASWLPAPPAGATVQTSDPVTLDTPDSFPTSSTSSRLGVGAQATKPGANKGSNEALRRVMMGRKKRDGGHTAAVPRPKTEDAKKAESDEEDEEDSKSALVGKGKKRRPEAVNKNIPRKRVEVETREGNPGGETIPEKSPTLEVEKEEEEEKQENEVSNTTPRGNALVANSTMLDRKKLKKRKNKLKRKERERQLKAALKSREG</sequence>